<feature type="region of interest" description="Disordered" evidence="1">
    <location>
        <begin position="102"/>
        <end position="122"/>
    </location>
</feature>
<dbReference type="PANTHER" id="PTHR13400">
    <property type="entry name" value="CHEMOKINE C-C MOTIF RECEPTOR 1"/>
    <property type="match status" value="1"/>
</dbReference>
<sequence length="156" mass="17984">MMMEKEKKERQSVSSGLARRHSSQKEKQQTGRKVSVNRPAKEHAFLTDVADVRTMEHGLLSLLNDFHSGKLQAFGNTATFNKMDAIRVQQEQLARQHFEMDQVPRSATSMLSSEESRKENNEKMDKLMEQVCVIKAQRKLMQLHKVLELEVKKTEG</sequence>
<organism evidence="2 3">
    <name type="scientific">Aplysia californica</name>
    <name type="common">California sea hare</name>
    <dbReference type="NCBI Taxonomy" id="6500"/>
    <lineage>
        <taxon>Eukaryota</taxon>
        <taxon>Metazoa</taxon>
        <taxon>Spiralia</taxon>
        <taxon>Lophotrochozoa</taxon>
        <taxon>Mollusca</taxon>
        <taxon>Gastropoda</taxon>
        <taxon>Heterobranchia</taxon>
        <taxon>Euthyneura</taxon>
        <taxon>Tectipleura</taxon>
        <taxon>Aplysiida</taxon>
        <taxon>Aplysioidea</taxon>
        <taxon>Aplysiidae</taxon>
        <taxon>Aplysia</taxon>
    </lineage>
</organism>
<dbReference type="GeneID" id="101861473"/>
<reference evidence="3 4" key="1">
    <citation type="submission" date="2025-05" db="UniProtKB">
        <authorList>
            <consortium name="RefSeq"/>
        </authorList>
    </citation>
    <scope>IDENTIFICATION</scope>
</reference>
<proteinExistence type="predicted"/>
<dbReference type="Pfam" id="PF13270">
    <property type="entry name" value="CCDC28"/>
    <property type="match status" value="1"/>
</dbReference>
<keyword evidence="2" id="KW-1185">Reference proteome</keyword>
<dbReference type="Proteomes" id="UP000694888">
    <property type="component" value="Unplaced"/>
</dbReference>
<name>A0ABM1VSH5_APLCA</name>
<gene>
    <name evidence="3 4" type="primary">LOC101861473</name>
</gene>
<feature type="region of interest" description="Disordered" evidence="1">
    <location>
        <begin position="1"/>
        <end position="39"/>
    </location>
</feature>
<evidence type="ECO:0000313" key="4">
    <source>
        <dbReference type="RefSeq" id="XP_035825385.1"/>
    </source>
</evidence>
<dbReference type="RefSeq" id="XP_035825385.1">
    <property type="nucleotide sequence ID" value="XM_035969492.1"/>
</dbReference>
<evidence type="ECO:0000313" key="3">
    <source>
        <dbReference type="RefSeq" id="XP_035825367.1"/>
    </source>
</evidence>
<evidence type="ECO:0000313" key="2">
    <source>
        <dbReference type="Proteomes" id="UP000694888"/>
    </source>
</evidence>
<dbReference type="RefSeq" id="XP_035825367.1">
    <property type="nucleotide sequence ID" value="XM_035969474.1"/>
</dbReference>
<dbReference type="PANTHER" id="PTHR13400:SF4">
    <property type="entry name" value="COILED-COIL DOMAIN-CONTAINING PROTEIN 28A-LIKE PROTEIN"/>
    <property type="match status" value="1"/>
</dbReference>
<accession>A0ABM1VSH5</accession>
<protein>
    <submittedName>
        <fullName evidence="3 4">Coiled-coil domain-containing protein 28A isoform X1</fullName>
    </submittedName>
</protein>
<dbReference type="InterPro" id="IPR025271">
    <property type="entry name" value="CCDC28"/>
</dbReference>
<feature type="compositionally biased region" description="Basic and acidic residues" evidence="1">
    <location>
        <begin position="1"/>
        <end position="11"/>
    </location>
</feature>
<evidence type="ECO:0000256" key="1">
    <source>
        <dbReference type="SAM" id="MobiDB-lite"/>
    </source>
</evidence>